<dbReference type="AlphaFoldDB" id="A0A7G5BS69"/>
<evidence type="ECO:0000256" key="1">
    <source>
        <dbReference type="PROSITE-ProRule" id="PRU00409"/>
    </source>
</evidence>
<name>A0A7G5BS69_9BACL</name>
<gene>
    <name evidence="3" type="ORF">FPL14_00220</name>
</gene>
<evidence type="ECO:0000313" key="3">
    <source>
        <dbReference type="EMBL" id="QMV39803.1"/>
    </source>
</evidence>
<dbReference type="KEGG" id="cchl:FPL14_00220"/>
<accession>A0A7G5BS69</accession>
<dbReference type="RefSeq" id="WP_182301135.1">
    <property type="nucleotide sequence ID" value="NZ_CP041969.1"/>
</dbReference>
<dbReference type="Gene3D" id="3.40.50.20">
    <property type="match status" value="1"/>
</dbReference>
<dbReference type="InterPro" id="IPR011761">
    <property type="entry name" value="ATP-grasp"/>
</dbReference>
<dbReference type="Gene3D" id="3.30.470.20">
    <property type="entry name" value="ATP-grasp fold, B domain"/>
    <property type="match status" value="1"/>
</dbReference>
<dbReference type="PROSITE" id="PS50975">
    <property type="entry name" value="ATP_GRASP"/>
    <property type="match status" value="1"/>
</dbReference>
<protein>
    <submittedName>
        <fullName evidence="3">ATP-grasp domain-containing protein</fullName>
    </submittedName>
</protein>
<sequence>MTIRADSGSLRILLTGGRSPAALELARLFHASGHRVFAAECAPYHLCRVSRSVERSFAVPDPVGDPSGFVLALRTIAETNDIDVLIPTCEEIFHISGELHLFDGVCRVFAASLDEIERVHHKESFIRFAESMGLQVPVTKLIESPDGWLPLLGDPRFQQGLVLKPAYSRFASRTLLIDSRHGSLASSQRQAIVYQLANAKASPNRPWVAQELLRGVEWCTYSVAHDGVIAAHAAYRSRFRVGRGASIHYEPANQPQLLEWVKRFVRQSGFTGQIAFDFMVSPDGAVTPMECNPRATSGVHLFRSDGRLVEAMLAPSGLIESEFITTPSSGTGRGAMLSAAMLSFGLIQAARQRMLRDWLRAYRNSRDVVFRWDDPKPFAEQFRLLAWTKRIAKSRGISLQEASTLDIEWNGER</sequence>
<evidence type="ECO:0000313" key="4">
    <source>
        <dbReference type="Proteomes" id="UP000515679"/>
    </source>
</evidence>
<organism evidence="3 4">
    <name type="scientific">Cohnella cholangitidis</name>
    <dbReference type="NCBI Taxonomy" id="2598458"/>
    <lineage>
        <taxon>Bacteria</taxon>
        <taxon>Bacillati</taxon>
        <taxon>Bacillota</taxon>
        <taxon>Bacilli</taxon>
        <taxon>Bacillales</taxon>
        <taxon>Paenibacillaceae</taxon>
        <taxon>Cohnella</taxon>
    </lineage>
</organism>
<dbReference type="EMBL" id="CP041969">
    <property type="protein sequence ID" value="QMV39803.1"/>
    <property type="molecule type" value="Genomic_DNA"/>
</dbReference>
<dbReference type="Proteomes" id="UP000515679">
    <property type="component" value="Chromosome"/>
</dbReference>
<keyword evidence="1" id="KW-0547">Nucleotide-binding</keyword>
<evidence type="ECO:0000259" key="2">
    <source>
        <dbReference type="PROSITE" id="PS50975"/>
    </source>
</evidence>
<feature type="domain" description="ATP-grasp" evidence="2">
    <location>
        <begin position="126"/>
        <end position="320"/>
    </location>
</feature>
<reference evidence="3 4" key="1">
    <citation type="submission" date="2019-07" db="EMBL/GenBank/DDBJ databases">
        <authorList>
            <person name="Kim J.K."/>
            <person name="Cheong H.-M."/>
            <person name="Choi Y."/>
            <person name="Hwang K.J."/>
            <person name="Lee S."/>
            <person name="Choi C."/>
        </authorList>
    </citation>
    <scope>NUCLEOTIDE SEQUENCE [LARGE SCALE GENOMIC DNA]</scope>
    <source>
        <strain evidence="3 4">KS 22</strain>
    </source>
</reference>
<proteinExistence type="predicted"/>
<dbReference type="GO" id="GO:0046872">
    <property type="term" value="F:metal ion binding"/>
    <property type="evidence" value="ECO:0007669"/>
    <property type="project" value="InterPro"/>
</dbReference>
<keyword evidence="4" id="KW-1185">Reference proteome</keyword>
<dbReference type="GO" id="GO:0005524">
    <property type="term" value="F:ATP binding"/>
    <property type="evidence" value="ECO:0007669"/>
    <property type="project" value="UniProtKB-UniRule"/>
</dbReference>
<keyword evidence="1" id="KW-0067">ATP-binding</keyword>
<dbReference type="SUPFAM" id="SSF56059">
    <property type="entry name" value="Glutathione synthetase ATP-binding domain-like"/>
    <property type="match status" value="1"/>
</dbReference>